<dbReference type="CDD" id="cd09917">
    <property type="entry name" value="F-box_SF"/>
    <property type="match status" value="1"/>
</dbReference>
<dbReference type="SMART" id="SM00248">
    <property type="entry name" value="ANK"/>
    <property type="match status" value="6"/>
</dbReference>
<proteinExistence type="predicted"/>
<keyword evidence="1" id="KW-0677">Repeat</keyword>
<evidence type="ECO:0000313" key="7">
    <source>
        <dbReference type="Proteomes" id="UP000030686"/>
    </source>
</evidence>
<dbReference type="InterPro" id="IPR001810">
    <property type="entry name" value="F-box_dom"/>
</dbReference>
<dbReference type="SUPFAM" id="SSF48403">
    <property type="entry name" value="Ankyrin repeat"/>
    <property type="match status" value="1"/>
</dbReference>
<dbReference type="Proteomes" id="UP000030686">
    <property type="component" value="Unassembled WGS sequence"/>
</dbReference>
<dbReference type="Pfam" id="PF12937">
    <property type="entry name" value="F-box-like"/>
    <property type="match status" value="1"/>
</dbReference>
<dbReference type="InterPro" id="IPR036047">
    <property type="entry name" value="F-box-like_dom_sf"/>
</dbReference>
<dbReference type="InterPro" id="IPR050745">
    <property type="entry name" value="Multifunctional_regulatory"/>
</dbReference>
<dbReference type="STRING" id="1365484.W6Q449"/>
<dbReference type="AlphaFoldDB" id="W6Q449"/>
<dbReference type="PANTHER" id="PTHR24189:SF50">
    <property type="entry name" value="ANKYRIN REPEAT AND SOCS BOX PROTEIN 2"/>
    <property type="match status" value="1"/>
</dbReference>
<dbReference type="OMA" id="AKRIFMT"/>
<evidence type="ECO:0000313" key="6">
    <source>
        <dbReference type="EMBL" id="CDM31125.1"/>
    </source>
</evidence>
<dbReference type="PANTHER" id="PTHR24189">
    <property type="entry name" value="MYOTROPHIN"/>
    <property type="match status" value="1"/>
</dbReference>
<keyword evidence="7" id="KW-1185">Reference proteome</keyword>
<dbReference type="Gene3D" id="1.25.40.20">
    <property type="entry name" value="Ankyrin repeat-containing domain"/>
    <property type="match status" value="3"/>
</dbReference>
<evidence type="ECO:0000256" key="3">
    <source>
        <dbReference type="PROSITE-ProRule" id="PRU00023"/>
    </source>
</evidence>
<sequence>MSLSNLAPLDSTSIATINAACKFFGFLHANPRWSLKIQPDEVELIYFIVLNYSEQGKSIGSSDMSISSSRILASTKCPFPNWWLTNGGQARKSGRKAARVFLRDAKRIFMTDAFYNWKRQVFATSILDLPNELLQLIAGQLPTESLIRLCQSNRRLSKVIGFKLWRPLDRTIKALIWSLNNTRPTVYEKAVEQLSNMAGSMGDKFTWRLFHVINTNNIHMLEFMASKGGFGGELYRQFLIDTLFDNLEQSRPKHLSVKEVLKLGADPNCSSDWPTLRDLDLGRIPILLVAICGCRALCADILERSTEHEHDIYKISKRPGSVDNVRLLLEHGADPNIHISDKTSPLHVTVCLCNSKRKSEIVTELIKYGANVNAIGPNGKTPLHMAVGRNNCVKSHSPCKATIKVLLQATGIDLDRRDENGRTPLSIAAGRNTACSTWFVERMLQNSDVDINSQDIHGRTVLYHSVASRNKRVTELLLSQTNINPNLNTTKLPLFFAVSQRMERMVEILLSENATDPNRKDGNGRLALTLPTTRHIIKLLIKAGAQLDIRDSTGLTAQETISRTGINLEQLMHPRKRKRAGGKGKGKGKKKSRRY</sequence>
<keyword evidence="2 3" id="KW-0040">ANK repeat</keyword>
<evidence type="ECO:0000259" key="5">
    <source>
        <dbReference type="PROSITE" id="PS50181"/>
    </source>
</evidence>
<evidence type="ECO:0000256" key="4">
    <source>
        <dbReference type="SAM" id="MobiDB-lite"/>
    </source>
</evidence>
<feature type="region of interest" description="Disordered" evidence="4">
    <location>
        <begin position="570"/>
        <end position="595"/>
    </location>
</feature>
<feature type="repeat" description="ANK" evidence="3">
    <location>
        <begin position="378"/>
        <end position="419"/>
    </location>
</feature>
<dbReference type="InterPro" id="IPR036770">
    <property type="entry name" value="Ankyrin_rpt-contain_sf"/>
</dbReference>
<name>W6Q449_PENRF</name>
<dbReference type="PROSITE" id="PS50088">
    <property type="entry name" value="ANK_REPEAT"/>
    <property type="match status" value="1"/>
</dbReference>
<dbReference type="SUPFAM" id="SSF81383">
    <property type="entry name" value="F-box domain"/>
    <property type="match status" value="1"/>
</dbReference>
<dbReference type="InterPro" id="IPR002110">
    <property type="entry name" value="Ankyrin_rpt"/>
</dbReference>
<feature type="compositionally biased region" description="Basic residues" evidence="4">
    <location>
        <begin position="573"/>
        <end position="595"/>
    </location>
</feature>
<protein>
    <submittedName>
        <fullName evidence="6">F-box domain, cyclin-like</fullName>
    </submittedName>
</protein>
<evidence type="ECO:0000256" key="2">
    <source>
        <dbReference type="ARBA" id="ARBA00023043"/>
    </source>
</evidence>
<dbReference type="PROSITE" id="PS50181">
    <property type="entry name" value="FBOX"/>
    <property type="match status" value="1"/>
</dbReference>
<dbReference type="OrthoDB" id="366390at2759"/>
<dbReference type="EMBL" id="HG792016">
    <property type="protein sequence ID" value="CDM31125.1"/>
    <property type="molecule type" value="Genomic_DNA"/>
</dbReference>
<dbReference type="Pfam" id="PF12796">
    <property type="entry name" value="Ank_2"/>
    <property type="match status" value="2"/>
</dbReference>
<accession>W6Q449</accession>
<feature type="domain" description="F-box" evidence="5">
    <location>
        <begin position="123"/>
        <end position="168"/>
    </location>
</feature>
<organism evidence="6 7">
    <name type="scientific">Penicillium roqueforti (strain FM164)</name>
    <dbReference type="NCBI Taxonomy" id="1365484"/>
    <lineage>
        <taxon>Eukaryota</taxon>
        <taxon>Fungi</taxon>
        <taxon>Dikarya</taxon>
        <taxon>Ascomycota</taxon>
        <taxon>Pezizomycotina</taxon>
        <taxon>Eurotiomycetes</taxon>
        <taxon>Eurotiomycetidae</taxon>
        <taxon>Eurotiales</taxon>
        <taxon>Aspergillaceae</taxon>
        <taxon>Penicillium</taxon>
    </lineage>
</organism>
<gene>
    <name evidence="6" type="ORF">PROQFM164_S02g001275</name>
</gene>
<reference evidence="6" key="1">
    <citation type="journal article" date="2014" name="Nat. Commun.">
        <title>Multiple recent horizontal transfers of a large genomic region in cheese making fungi.</title>
        <authorList>
            <person name="Cheeseman K."/>
            <person name="Ropars J."/>
            <person name="Renault P."/>
            <person name="Dupont J."/>
            <person name="Gouzy J."/>
            <person name="Branca A."/>
            <person name="Abraham A.L."/>
            <person name="Ceppi M."/>
            <person name="Conseiller E."/>
            <person name="Debuchy R."/>
            <person name="Malagnac F."/>
            <person name="Goarin A."/>
            <person name="Silar P."/>
            <person name="Lacoste S."/>
            <person name="Sallet E."/>
            <person name="Bensimon A."/>
            <person name="Giraud T."/>
            <person name="Brygoo Y."/>
        </authorList>
    </citation>
    <scope>NUCLEOTIDE SEQUENCE [LARGE SCALE GENOMIC DNA]</scope>
    <source>
        <strain evidence="6">FM164</strain>
    </source>
</reference>
<evidence type="ECO:0000256" key="1">
    <source>
        <dbReference type="ARBA" id="ARBA00022737"/>
    </source>
</evidence>